<gene>
    <name evidence="1" type="ORF">FOXB_13669</name>
</gene>
<proteinExistence type="predicted"/>
<name>F9G4T7_FUSOF</name>
<comment type="caution">
    <text evidence="1">The sequence shown here is derived from an EMBL/GenBank/DDBJ whole genome shotgun (WGS) entry which is preliminary data.</text>
</comment>
<dbReference type="AlphaFoldDB" id="F9G4T7"/>
<protein>
    <submittedName>
        <fullName evidence="1">Uncharacterized protein</fullName>
    </submittedName>
</protein>
<reference evidence="1" key="1">
    <citation type="journal article" date="2012" name="Mol. Plant Microbe Interact.">
        <title>A highly conserved effector in Fusarium oxysporum is required for full virulence on Arabidopsis.</title>
        <authorList>
            <person name="Thatcher L.F."/>
            <person name="Gardiner D.M."/>
            <person name="Kazan K."/>
            <person name="Manners J."/>
        </authorList>
    </citation>
    <scope>NUCLEOTIDE SEQUENCE [LARGE SCALE GENOMIC DNA]</scope>
    <source>
        <strain evidence="1">Fo5176</strain>
    </source>
</reference>
<dbReference type="EMBL" id="AFQF01003426">
    <property type="protein sequence ID" value="EGU75822.1"/>
    <property type="molecule type" value="Genomic_DNA"/>
</dbReference>
<evidence type="ECO:0000313" key="1">
    <source>
        <dbReference type="EMBL" id="EGU75822.1"/>
    </source>
</evidence>
<organism evidence="1">
    <name type="scientific">Fusarium oxysporum (strain Fo5176)</name>
    <name type="common">Fusarium vascular wilt</name>
    <dbReference type="NCBI Taxonomy" id="660025"/>
    <lineage>
        <taxon>Eukaryota</taxon>
        <taxon>Fungi</taxon>
        <taxon>Dikarya</taxon>
        <taxon>Ascomycota</taxon>
        <taxon>Pezizomycotina</taxon>
        <taxon>Sordariomycetes</taxon>
        <taxon>Hypocreomycetidae</taxon>
        <taxon>Hypocreales</taxon>
        <taxon>Nectriaceae</taxon>
        <taxon>Fusarium</taxon>
        <taxon>Fusarium oxysporum species complex</taxon>
    </lineage>
</organism>
<sequence length="35" mass="3621">MTQDAGHKGFDSSALCVIVQAEINMNIGGSKDLGL</sequence>
<accession>F9G4T7</accession>